<dbReference type="EMBL" id="CAJVPV010001914">
    <property type="protein sequence ID" value="CAG8512017.1"/>
    <property type="molecule type" value="Genomic_DNA"/>
</dbReference>
<dbReference type="Proteomes" id="UP000789342">
    <property type="component" value="Unassembled WGS sequence"/>
</dbReference>
<keyword evidence="2" id="KW-1185">Reference proteome</keyword>
<accession>A0A9N9F604</accession>
<proteinExistence type="predicted"/>
<comment type="caution">
    <text evidence="1">The sequence shown here is derived from an EMBL/GenBank/DDBJ whole genome shotgun (WGS) entry which is preliminary data.</text>
</comment>
<evidence type="ECO:0000313" key="2">
    <source>
        <dbReference type="Proteomes" id="UP000789342"/>
    </source>
</evidence>
<feature type="non-terminal residue" evidence="1">
    <location>
        <position position="1"/>
    </location>
</feature>
<organism evidence="1 2">
    <name type="scientific">Acaulospora morrowiae</name>
    <dbReference type="NCBI Taxonomy" id="94023"/>
    <lineage>
        <taxon>Eukaryota</taxon>
        <taxon>Fungi</taxon>
        <taxon>Fungi incertae sedis</taxon>
        <taxon>Mucoromycota</taxon>
        <taxon>Glomeromycotina</taxon>
        <taxon>Glomeromycetes</taxon>
        <taxon>Diversisporales</taxon>
        <taxon>Acaulosporaceae</taxon>
        <taxon>Acaulospora</taxon>
    </lineage>
</organism>
<sequence>MSENMHRIDQTHITIVETLMVTPSDTASIAKITKTMSEAQNVKNQCVLPRMQ</sequence>
<protein>
    <submittedName>
        <fullName evidence="1">18162_t:CDS:1</fullName>
    </submittedName>
</protein>
<name>A0A9N9F604_9GLOM</name>
<dbReference type="AlphaFoldDB" id="A0A9N9F604"/>
<evidence type="ECO:0000313" key="1">
    <source>
        <dbReference type="EMBL" id="CAG8512017.1"/>
    </source>
</evidence>
<reference evidence="1" key="1">
    <citation type="submission" date="2021-06" db="EMBL/GenBank/DDBJ databases">
        <authorList>
            <person name="Kallberg Y."/>
            <person name="Tangrot J."/>
            <person name="Rosling A."/>
        </authorList>
    </citation>
    <scope>NUCLEOTIDE SEQUENCE</scope>
    <source>
        <strain evidence="1">CL551</strain>
    </source>
</reference>
<gene>
    <name evidence="1" type="ORF">AMORRO_LOCUS3775</name>
</gene>